<name>A0A0A1VZL6_MICAE</name>
<proteinExistence type="predicted"/>
<dbReference type="Pfam" id="PF06967">
    <property type="entry name" value="Mo-nitro_C"/>
    <property type="match status" value="1"/>
</dbReference>
<gene>
    <name evidence="2" type="ORF">N44_03849</name>
</gene>
<organism evidence="2 3">
    <name type="scientific">Microcystis aeruginosa NIES-44</name>
    <dbReference type="NCBI Taxonomy" id="449439"/>
    <lineage>
        <taxon>Bacteria</taxon>
        <taxon>Bacillati</taxon>
        <taxon>Cyanobacteriota</taxon>
        <taxon>Cyanophyceae</taxon>
        <taxon>Oscillatoriophycideae</taxon>
        <taxon>Chroococcales</taxon>
        <taxon>Microcystaceae</taxon>
        <taxon>Microcystis</taxon>
    </lineage>
</organism>
<evidence type="ECO:0000259" key="1">
    <source>
        <dbReference type="Pfam" id="PF06967"/>
    </source>
</evidence>
<dbReference type="EMBL" id="BBPA01000066">
    <property type="protein sequence ID" value="GAL94994.1"/>
    <property type="molecule type" value="Genomic_DNA"/>
</dbReference>
<accession>A0A0A1VZL6</accession>
<feature type="domain" description="Mo-dependent nitrogenase C-terminal" evidence="1">
    <location>
        <begin position="41"/>
        <end position="121"/>
    </location>
</feature>
<dbReference type="AlphaFoldDB" id="A0A0A1VZL6"/>
<sequence length="121" mass="13987">MADADVSDYTTNKIILSNWIAPWSKGNRKNPSPQPKWDLWQPLRQRIDRLEINTPALAHQICRLIPAQCPFARKITLFNQTILEIPPLCKLNPLYENLMMLRFRALSYLADECGEDIGAYC</sequence>
<evidence type="ECO:0000313" key="3">
    <source>
        <dbReference type="Proteomes" id="UP000030321"/>
    </source>
</evidence>
<dbReference type="InterPro" id="IPR009717">
    <property type="entry name" value="Mo-dep_Nase_C"/>
</dbReference>
<protein>
    <submittedName>
        <fullName evidence="2">Mo-dependent nitrogenase, C-terminal</fullName>
    </submittedName>
</protein>
<evidence type="ECO:0000313" key="2">
    <source>
        <dbReference type="EMBL" id="GAL94994.1"/>
    </source>
</evidence>
<comment type="caution">
    <text evidence="2">The sequence shown here is derived from an EMBL/GenBank/DDBJ whole genome shotgun (WGS) entry which is preliminary data.</text>
</comment>
<reference evidence="3" key="1">
    <citation type="journal article" date="2015" name="Genome">
        <title>Whole Genome Sequence of the Non-Microcystin-Producing Microcystis aeruginosa Strain NIES-44.</title>
        <authorList>
            <person name="Okano K."/>
            <person name="Miyata N."/>
            <person name="Ozaki Y."/>
        </authorList>
    </citation>
    <scope>NUCLEOTIDE SEQUENCE [LARGE SCALE GENOMIC DNA]</scope>
    <source>
        <strain evidence="3">NIES-44</strain>
    </source>
</reference>
<dbReference type="Proteomes" id="UP000030321">
    <property type="component" value="Unassembled WGS sequence"/>
</dbReference>